<keyword evidence="5" id="KW-0342">GTP-binding</keyword>
<evidence type="ECO:0000313" key="9">
    <source>
        <dbReference type="EMBL" id="SVB03555.1"/>
    </source>
</evidence>
<dbReference type="InterPro" id="IPR027417">
    <property type="entry name" value="P-loop_NTPase"/>
</dbReference>
<protein>
    <recommendedName>
        <fullName evidence="8">Tr-type G domain-containing protein</fullName>
    </recommendedName>
</protein>
<dbReference type="AlphaFoldDB" id="A0A382APU5"/>
<sequence length="738" mass="82407">TRSRQKQLEKRKLKLLSISEQRNIENKELQKQKLQDEEKQKQEAENKKKAKLKAEETQKKKQQQKTISTRAKGKKRKMRKIEIADIESEIGLSGRRRPDKRNETKKKEEAPKNVKEMVKITLAKMETKSRKKIYKKEKDSVGEQPVDVIQNKIDIPEFSSVDELAKVLQSTPSEVIQKCIGMGVLATMNQRLEWDVIELLAEDFGFIAEKITDVGEEIFSLNETEEDISNAKPRAPVVTIMGHVDHGKTSLLDFIRKTNIVAGESGGITQHIGAYKVKLESGNYITFLDTPGHEAFTAMRARGAHVTDIVILVVAADDSVMPQTIEAINHSKAANVPIIVAINKIDKPGADIEKVKRELSEHDILVEDWGGKIQSISVSAKTGEGIENIMNSILLESEMLELKSNYDAMGRGTIIDSKLDKGHGPMATVLIKKGTFHVGDPFLCSNYSGKIRAIMNERGQRIKEGVPSDAVQILGFDQVPQVSDIIAIVKSEKDLKRISADRQRIRREIDHRRFATHSLDEMSSLIREGNIKSLPLIIKGDVDGSIEALSETLGKLQNEEVQVKVIHQAVGMVTESDVLLAETSHAVIIGFNVQVASNAKLQAKHSGIEIRNYTIIYDAVEDVKLALEGLLEPEIKEDITGKAMVQLQFKVPKIGFIAGSKVSEGIIRRSDKARLIREGEIILDNCDISSLKRFQEDVTEVKEGLECGIGLSGSTKYKEGDIIEVYEINEIKRKLELI</sequence>
<dbReference type="HAMAP" id="MF_00100_B">
    <property type="entry name" value="IF_2_B"/>
    <property type="match status" value="1"/>
</dbReference>
<dbReference type="EMBL" id="UINC01026317">
    <property type="protein sequence ID" value="SVB03555.1"/>
    <property type="molecule type" value="Genomic_DNA"/>
</dbReference>
<dbReference type="GO" id="GO:0005525">
    <property type="term" value="F:GTP binding"/>
    <property type="evidence" value="ECO:0007669"/>
    <property type="project" value="UniProtKB-KW"/>
</dbReference>
<dbReference type="InterPro" id="IPR044145">
    <property type="entry name" value="IF2_II"/>
</dbReference>
<comment type="similarity">
    <text evidence="1">Belongs to the TRAFAC class translation factor GTPase superfamily. Classic translation factor GTPase family. IF-2 subfamily.</text>
</comment>
<dbReference type="InterPro" id="IPR015760">
    <property type="entry name" value="TIF_IF2"/>
</dbReference>
<feature type="non-terminal residue" evidence="9">
    <location>
        <position position="1"/>
    </location>
</feature>
<dbReference type="Gene3D" id="3.40.50.10050">
    <property type="entry name" value="Translation initiation factor IF- 2, domain 3"/>
    <property type="match status" value="1"/>
</dbReference>
<organism evidence="9">
    <name type="scientific">marine metagenome</name>
    <dbReference type="NCBI Taxonomy" id="408172"/>
    <lineage>
        <taxon>unclassified sequences</taxon>
        <taxon>metagenomes</taxon>
        <taxon>ecological metagenomes</taxon>
    </lineage>
</organism>
<dbReference type="InterPro" id="IPR000178">
    <property type="entry name" value="TF_IF2_bacterial-like"/>
</dbReference>
<dbReference type="SUPFAM" id="SSF52540">
    <property type="entry name" value="P-loop containing nucleoside triphosphate hydrolases"/>
    <property type="match status" value="1"/>
</dbReference>
<dbReference type="FunFam" id="3.40.50.10050:FF:000001">
    <property type="entry name" value="Translation initiation factor IF-2"/>
    <property type="match status" value="1"/>
</dbReference>
<dbReference type="Pfam" id="PF22042">
    <property type="entry name" value="EF-G_D2"/>
    <property type="match status" value="1"/>
</dbReference>
<dbReference type="InterPro" id="IPR036925">
    <property type="entry name" value="TIF_IF2_dom3_sf"/>
</dbReference>
<gene>
    <name evidence="9" type="ORF">METZ01_LOCUS156409</name>
</gene>
<evidence type="ECO:0000256" key="3">
    <source>
        <dbReference type="ARBA" id="ARBA00022741"/>
    </source>
</evidence>
<evidence type="ECO:0000259" key="8">
    <source>
        <dbReference type="PROSITE" id="PS51722"/>
    </source>
</evidence>
<dbReference type="SUPFAM" id="SSF50447">
    <property type="entry name" value="Translation proteins"/>
    <property type="match status" value="2"/>
</dbReference>
<dbReference type="InterPro" id="IPR005225">
    <property type="entry name" value="Small_GTP-bd"/>
</dbReference>
<dbReference type="InterPro" id="IPR009000">
    <property type="entry name" value="Transl_B-barrel_sf"/>
</dbReference>
<dbReference type="InterPro" id="IPR023115">
    <property type="entry name" value="TIF_IF2_dom3"/>
</dbReference>
<dbReference type="CDD" id="cd01887">
    <property type="entry name" value="IF2_eIF5B"/>
    <property type="match status" value="1"/>
</dbReference>
<evidence type="ECO:0000256" key="6">
    <source>
        <dbReference type="ARBA" id="ARBA00025162"/>
    </source>
</evidence>
<evidence type="ECO:0000256" key="5">
    <source>
        <dbReference type="ARBA" id="ARBA00023134"/>
    </source>
</evidence>
<keyword evidence="4" id="KW-0648">Protein biosynthesis</keyword>
<dbReference type="FunFam" id="2.40.30.10:FF:000054">
    <property type="entry name" value="Translation initiation factor IF-2"/>
    <property type="match status" value="1"/>
</dbReference>
<dbReference type="NCBIfam" id="TIGR00231">
    <property type="entry name" value="small_GTP"/>
    <property type="match status" value="1"/>
</dbReference>
<dbReference type="GO" id="GO:0003743">
    <property type="term" value="F:translation initiation factor activity"/>
    <property type="evidence" value="ECO:0007669"/>
    <property type="project" value="UniProtKB-KW"/>
</dbReference>
<dbReference type="CDD" id="cd03702">
    <property type="entry name" value="IF2_mtIF2_II"/>
    <property type="match status" value="1"/>
</dbReference>
<dbReference type="CDD" id="cd03692">
    <property type="entry name" value="mtIF2_IVc"/>
    <property type="match status" value="1"/>
</dbReference>
<feature type="compositionally biased region" description="Basic and acidic residues" evidence="7">
    <location>
        <begin position="100"/>
        <end position="111"/>
    </location>
</feature>
<proteinExistence type="inferred from homology"/>
<dbReference type="PANTHER" id="PTHR43381">
    <property type="entry name" value="TRANSLATION INITIATION FACTOR IF-2-RELATED"/>
    <property type="match status" value="1"/>
</dbReference>
<feature type="region of interest" description="Disordered" evidence="7">
    <location>
        <begin position="92"/>
        <end position="111"/>
    </location>
</feature>
<dbReference type="FunFam" id="3.40.50.300:FF:000019">
    <property type="entry name" value="Translation initiation factor IF-2"/>
    <property type="match status" value="1"/>
</dbReference>
<dbReference type="PANTHER" id="PTHR43381:SF5">
    <property type="entry name" value="TR-TYPE G DOMAIN-CONTAINING PROTEIN"/>
    <property type="match status" value="1"/>
</dbReference>
<evidence type="ECO:0000256" key="7">
    <source>
        <dbReference type="SAM" id="MobiDB-lite"/>
    </source>
</evidence>
<dbReference type="Gene3D" id="2.40.30.10">
    <property type="entry name" value="Translation factors"/>
    <property type="match status" value="2"/>
</dbReference>
<evidence type="ECO:0000256" key="4">
    <source>
        <dbReference type="ARBA" id="ARBA00022917"/>
    </source>
</evidence>
<dbReference type="InterPro" id="IPR006847">
    <property type="entry name" value="IF2_N"/>
</dbReference>
<feature type="region of interest" description="Disordered" evidence="7">
    <location>
        <begin position="22"/>
        <end position="79"/>
    </location>
</feature>
<dbReference type="InterPro" id="IPR000795">
    <property type="entry name" value="T_Tr_GTP-bd_dom"/>
</dbReference>
<reference evidence="9" key="1">
    <citation type="submission" date="2018-05" db="EMBL/GenBank/DDBJ databases">
        <authorList>
            <person name="Lanie J.A."/>
            <person name="Ng W.-L."/>
            <person name="Kazmierczak K.M."/>
            <person name="Andrzejewski T.M."/>
            <person name="Davidsen T.M."/>
            <person name="Wayne K.J."/>
            <person name="Tettelin H."/>
            <person name="Glass J.I."/>
            <person name="Rusch D."/>
            <person name="Podicherti R."/>
            <person name="Tsui H.-C.T."/>
            <person name="Winkler M.E."/>
        </authorList>
    </citation>
    <scope>NUCLEOTIDE SEQUENCE</scope>
</reference>
<name>A0A382APU5_9ZZZZ</name>
<keyword evidence="3" id="KW-0547">Nucleotide-binding</keyword>
<dbReference type="InterPro" id="IPR053905">
    <property type="entry name" value="EF-G-like_DII"/>
</dbReference>
<evidence type="ECO:0000256" key="1">
    <source>
        <dbReference type="ARBA" id="ARBA00007733"/>
    </source>
</evidence>
<dbReference type="Gene3D" id="3.40.50.300">
    <property type="entry name" value="P-loop containing nucleotide triphosphate hydrolases"/>
    <property type="match status" value="1"/>
</dbReference>
<comment type="function">
    <text evidence="6">One of the essential components for the initiation of protein synthesis. Protects formylmethionyl-tRNA from spontaneous hydrolysis and promotes its binding to the 30S ribosomal subunits. Also involved in the hydrolysis of GTP during the formation of the 70S ribosomal complex.</text>
</comment>
<dbReference type="GO" id="GO:0005737">
    <property type="term" value="C:cytoplasm"/>
    <property type="evidence" value="ECO:0007669"/>
    <property type="project" value="TreeGrafter"/>
</dbReference>
<keyword evidence="2" id="KW-0396">Initiation factor</keyword>
<dbReference type="NCBIfam" id="TIGR00487">
    <property type="entry name" value="IF-2"/>
    <property type="match status" value="1"/>
</dbReference>
<feature type="domain" description="Tr-type G" evidence="8">
    <location>
        <begin position="233"/>
        <end position="403"/>
    </location>
</feature>
<dbReference type="GO" id="GO:0003924">
    <property type="term" value="F:GTPase activity"/>
    <property type="evidence" value="ECO:0007669"/>
    <property type="project" value="InterPro"/>
</dbReference>
<dbReference type="Pfam" id="PF04760">
    <property type="entry name" value="IF2_N"/>
    <property type="match status" value="1"/>
</dbReference>
<evidence type="ECO:0000256" key="2">
    <source>
        <dbReference type="ARBA" id="ARBA00022540"/>
    </source>
</evidence>
<feature type="compositionally biased region" description="Basic and acidic residues" evidence="7">
    <location>
        <begin position="22"/>
        <end position="59"/>
    </location>
</feature>
<dbReference type="Pfam" id="PF00009">
    <property type="entry name" value="GTP_EFTU"/>
    <property type="match status" value="1"/>
</dbReference>
<dbReference type="SUPFAM" id="SSF52156">
    <property type="entry name" value="Initiation factor IF2/eIF5b, domain 3"/>
    <property type="match status" value="1"/>
</dbReference>
<dbReference type="Pfam" id="PF11987">
    <property type="entry name" value="IF-2"/>
    <property type="match status" value="1"/>
</dbReference>
<dbReference type="FunFam" id="2.40.30.10:FF:000008">
    <property type="entry name" value="Translation initiation factor IF-2"/>
    <property type="match status" value="1"/>
</dbReference>
<accession>A0A382APU5</accession>
<dbReference type="PROSITE" id="PS51722">
    <property type="entry name" value="G_TR_2"/>
    <property type="match status" value="1"/>
</dbReference>